<evidence type="ECO:0000256" key="4">
    <source>
        <dbReference type="ARBA" id="ARBA00023211"/>
    </source>
</evidence>
<evidence type="ECO:0000256" key="1">
    <source>
        <dbReference type="ARBA" id="ARBA00006773"/>
    </source>
</evidence>
<comment type="cofactor">
    <cofactor evidence="6">
        <name>Mn(2+)</name>
        <dbReference type="ChEBI" id="CHEBI:29035"/>
    </cofactor>
</comment>
<feature type="domain" description="Adenine deaminase C-terminal" evidence="8">
    <location>
        <begin position="421"/>
        <end position="586"/>
    </location>
</feature>
<comment type="catalytic activity">
    <reaction evidence="5 6">
        <text>adenine + H2O + H(+) = hypoxanthine + NH4(+)</text>
        <dbReference type="Rhea" id="RHEA:23688"/>
        <dbReference type="ChEBI" id="CHEBI:15377"/>
        <dbReference type="ChEBI" id="CHEBI:15378"/>
        <dbReference type="ChEBI" id="CHEBI:16708"/>
        <dbReference type="ChEBI" id="CHEBI:17368"/>
        <dbReference type="ChEBI" id="CHEBI:28938"/>
        <dbReference type="EC" id="3.5.4.2"/>
    </reaction>
</comment>
<keyword evidence="4 6" id="KW-0464">Manganese</keyword>
<dbReference type="HAMAP" id="MF_01518">
    <property type="entry name" value="Adenine_deamin"/>
    <property type="match status" value="1"/>
</dbReference>
<dbReference type="SUPFAM" id="SSF51556">
    <property type="entry name" value="Metallo-dependent hydrolases"/>
    <property type="match status" value="1"/>
</dbReference>
<dbReference type="NCBIfam" id="TIGR01178">
    <property type="entry name" value="ade"/>
    <property type="match status" value="1"/>
</dbReference>
<comment type="similarity">
    <text evidence="1 6">Belongs to the metallo-dependent hydrolases superfamily. Adenine deaminase family.</text>
</comment>
<dbReference type="Pfam" id="PF13382">
    <property type="entry name" value="Adenine_deam_C"/>
    <property type="match status" value="1"/>
</dbReference>
<evidence type="ECO:0000256" key="3">
    <source>
        <dbReference type="ARBA" id="ARBA00022801"/>
    </source>
</evidence>
<protein>
    <recommendedName>
        <fullName evidence="2 6">Adenine deaminase</fullName>
        <shortName evidence="6">Adenase</shortName>
        <shortName evidence="6">Adenine aminase</shortName>
        <ecNumber evidence="2 6">3.5.4.2</ecNumber>
    </recommendedName>
</protein>
<keyword evidence="10" id="KW-1185">Reference proteome</keyword>
<dbReference type="Pfam" id="PF01979">
    <property type="entry name" value="Amidohydro_1"/>
    <property type="match status" value="1"/>
</dbReference>
<dbReference type="InterPro" id="IPR006679">
    <property type="entry name" value="Adenine_deam"/>
</dbReference>
<dbReference type="InterPro" id="IPR032466">
    <property type="entry name" value="Metal_Hydrolase"/>
</dbReference>
<evidence type="ECO:0000259" key="8">
    <source>
        <dbReference type="Pfam" id="PF13382"/>
    </source>
</evidence>
<feature type="domain" description="Amidohydrolase-related" evidence="7">
    <location>
        <begin position="77"/>
        <end position="365"/>
    </location>
</feature>
<dbReference type="PANTHER" id="PTHR11113:SF2">
    <property type="entry name" value="ADENINE DEAMINASE"/>
    <property type="match status" value="1"/>
</dbReference>
<name>A0A133UF41_9EURY</name>
<dbReference type="Gene3D" id="2.30.40.10">
    <property type="entry name" value="Urease, subunit C, domain 1"/>
    <property type="match status" value="1"/>
</dbReference>
<evidence type="ECO:0000256" key="6">
    <source>
        <dbReference type="HAMAP-Rule" id="MF_01518"/>
    </source>
</evidence>
<dbReference type="PATRIC" id="fig|1698265.3.peg.699"/>
<organism evidence="9 10">
    <name type="scientific">candidate division MSBL1 archaeon SCGC-AAA259E22</name>
    <dbReference type="NCBI Taxonomy" id="1698265"/>
    <lineage>
        <taxon>Archaea</taxon>
        <taxon>Methanobacteriati</taxon>
        <taxon>Methanobacteriota</taxon>
        <taxon>candidate division MSBL1</taxon>
    </lineage>
</organism>
<dbReference type="SUPFAM" id="SSF51338">
    <property type="entry name" value="Composite domain of metallo-dependent hydrolases"/>
    <property type="match status" value="1"/>
</dbReference>
<dbReference type="AlphaFoldDB" id="A0A133UF41"/>
<reference evidence="9 10" key="1">
    <citation type="journal article" date="2016" name="Sci. Rep.">
        <title>Metabolic traits of an uncultured archaeal lineage -MSBL1- from brine pools of the Red Sea.</title>
        <authorList>
            <person name="Mwirichia R."/>
            <person name="Alam I."/>
            <person name="Rashid M."/>
            <person name="Vinu M."/>
            <person name="Ba-Alawi W."/>
            <person name="Anthony Kamau A."/>
            <person name="Kamanda Ngugi D."/>
            <person name="Goker M."/>
            <person name="Klenk H.P."/>
            <person name="Bajic V."/>
            <person name="Stingl U."/>
        </authorList>
    </citation>
    <scope>NUCLEOTIDE SEQUENCE [LARGE SCALE GENOMIC DNA]</scope>
    <source>
        <strain evidence="9">SCGC-AAA259E22</strain>
    </source>
</reference>
<sequence length="596" mass="65102">MSAVKISGELPRELIQCAKGEVKADLVLKNSILINVCSGELLENEDIAIKKDRIALVGDADHTIGEETFVIDAGDYYVSPGLIDVHNHIEASMVNPTQFARVVLPKGNTAVLWEPLWTANVLGKEGVKIFLEEGRKLPLKFYATAPSGVPGAPPEIITPGHELSIGDTEEMLSWDNVVGLGEIVELKEVLEGDKKVHEKMRLALRDGKTIDGSGAGMEGKELNAYVAAGVQSDHEATKLKEALERIRLGLRLVIREGSGMRDLSKLITAITEEGVDSRRCCFCVDDKDIGEVGEEGLIDYMVRKSIASGVDPVEAVQIASLNAAEYMKVDGEIGSVTPGKKADLLMVKDLEKFSVDRVIVDGEVVSENGKLMTDFPSFSYPQKTRNSVRVKRKITREDFIYGSEKETETKVRVIEVYDDKIISSEEIETLPVENGEIRLTSGVDILKAAVVERYGKTGPNIGKGFVKGFGLEKGAIATSITPDIHHLITIGRDEVDMSRAVNRIVEIRGGIVISEEGEILDELSLPIGGIVSDAPYEKIIEKLENLRGEVRKLGCELSSPFMTLAFVGCPTLPELKLSDKGLVDVFENDIRNYEEG</sequence>
<dbReference type="Gene3D" id="3.20.20.140">
    <property type="entry name" value="Metal-dependent hydrolases"/>
    <property type="match status" value="1"/>
</dbReference>
<dbReference type="Proteomes" id="UP000070657">
    <property type="component" value="Unassembled WGS sequence"/>
</dbReference>
<evidence type="ECO:0000256" key="5">
    <source>
        <dbReference type="ARBA" id="ARBA00047720"/>
    </source>
</evidence>
<dbReference type="InterPro" id="IPR006680">
    <property type="entry name" value="Amidohydro-rel"/>
</dbReference>
<gene>
    <name evidence="6" type="primary">ade</name>
    <name evidence="9" type="ORF">AKJ66_03415</name>
</gene>
<comment type="caution">
    <text evidence="9">The sequence shown here is derived from an EMBL/GenBank/DDBJ whole genome shotgun (WGS) entry which is preliminary data.</text>
</comment>
<dbReference type="InterPro" id="IPR011059">
    <property type="entry name" value="Metal-dep_hydrolase_composite"/>
</dbReference>
<dbReference type="GO" id="GO:0000034">
    <property type="term" value="F:adenine deaminase activity"/>
    <property type="evidence" value="ECO:0007669"/>
    <property type="project" value="UniProtKB-UniRule"/>
</dbReference>
<dbReference type="GO" id="GO:0006146">
    <property type="term" value="P:adenine catabolic process"/>
    <property type="evidence" value="ECO:0007669"/>
    <property type="project" value="InterPro"/>
</dbReference>
<dbReference type="EMBL" id="LHXP01000042">
    <property type="protein sequence ID" value="KXA92838.1"/>
    <property type="molecule type" value="Genomic_DNA"/>
</dbReference>
<evidence type="ECO:0000313" key="10">
    <source>
        <dbReference type="Proteomes" id="UP000070657"/>
    </source>
</evidence>
<proteinExistence type="inferred from homology"/>
<keyword evidence="3 6" id="KW-0378">Hydrolase</keyword>
<evidence type="ECO:0000259" key="7">
    <source>
        <dbReference type="Pfam" id="PF01979"/>
    </source>
</evidence>
<dbReference type="PANTHER" id="PTHR11113">
    <property type="entry name" value="N-ACETYLGLUCOSAMINE-6-PHOSPHATE DEACETYLASE"/>
    <property type="match status" value="1"/>
</dbReference>
<accession>A0A133UF41</accession>
<evidence type="ECO:0000313" key="9">
    <source>
        <dbReference type="EMBL" id="KXA92838.1"/>
    </source>
</evidence>
<dbReference type="InterPro" id="IPR026912">
    <property type="entry name" value="Adenine_deam_C"/>
</dbReference>
<dbReference type="EC" id="3.5.4.2" evidence="2 6"/>
<evidence type="ECO:0000256" key="2">
    <source>
        <dbReference type="ARBA" id="ARBA00012782"/>
    </source>
</evidence>